<keyword evidence="1" id="KW-1133">Transmembrane helix</keyword>
<dbReference type="AlphaFoldDB" id="A0A8C6M3E8"/>
<evidence type="ECO:0000256" key="1">
    <source>
        <dbReference type="SAM" id="Phobius"/>
    </source>
</evidence>
<evidence type="ECO:0000313" key="2">
    <source>
        <dbReference type="Ensembl" id="ENSNFUP00015029376.1"/>
    </source>
</evidence>
<feature type="transmembrane region" description="Helical" evidence="1">
    <location>
        <begin position="81"/>
        <end position="98"/>
    </location>
</feature>
<feature type="transmembrane region" description="Helical" evidence="1">
    <location>
        <begin position="144"/>
        <end position="162"/>
    </location>
</feature>
<evidence type="ECO:0000313" key="3">
    <source>
        <dbReference type="Proteomes" id="UP000694548"/>
    </source>
</evidence>
<dbReference type="Proteomes" id="UP000694548">
    <property type="component" value="Unassembled WGS sequence"/>
</dbReference>
<sequence>QKEIENNSTAFINIYTSECTNYCEGVPITNFQPCALHPGESKVPVHVIFLLVSDVISFFSCPRVTQDTQNNTILSSSGVDFLFYFGVVSNITLMVFIAQEHHLLVAYPKCHGCCTRIRLSPAVTFLAWAAPFAMLALAVPHYNFWFAVCFLAPFPFLLFLAVDSWRALHCSRSNPPTPERRRTAWGIGAIWANYTFLYSPFILSILPLVDPFLYIFMTKGPKEVLLVPPFGGQEPSVETVAESVETRL</sequence>
<keyword evidence="1" id="KW-0472">Membrane</keyword>
<reference evidence="2" key="1">
    <citation type="submission" date="2025-08" db="UniProtKB">
        <authorList>
            <consortium name="Ensembl"/>
        </authorList>
    </citation>
    <scope>IDENTIFICATION</scope>
</reference>
<accession>A0A8C6M3E8</accession>
<feature type="transmembrane region" description="Helical" evidence="1">
    <location>
        <begin position="119"/>
        <end position="138"/>
    </location>
</feature>
<dbReference type="Ensembl" id="ENSNFUT00015030688.1">
    <property type="protein sequence ID" value="ENSNFUP00015029376.1"/>
    <property type="gene ID" value="ENSNFUG00015014259.1"/>
</dbReference>
<reference evidence="2" key="2">
    <citation type="submission" date="2025-09" db="UniProtKB">
        <authorList>
            <consortium name="Ensembl"/>
        </authorList>
    </citation>
    <scope>IDENTIFICATION</scope>
</reference>
<dbReference type="SUPFAM" id="SSF81321">
    <property type="entry name" value="Family A G protein-coupled receptor-like"/>
    <property type="match status" value="1"/>
</dbReference>
<name>A0A8C6M3E8_NOTFU</name>
<dbReference type="GeneTree" id="ENSGT00940000164014"/>
<organism evidence="2 3">
    <name type="scientific">Nothobranchius furzeri</name>
    <name type="common">Turquoise killifish</name>
    <dbReference type="NCBI Taxonomy" id="105023"/>
    <lineage>
        <taxon>Eukaryota</taxon>
        <taxon>Metazoa</taxon>
        <taxon>Chordata</taxon>
        <taxon>Craniata</taxon>
        <taxon>Vertebrata</taxon>
        <taxon>Euteleostomi</taxon>
        <taxon>Actinopterygii</taxon>
        <taxon>Neopterygii</taxon>
        <taxon>Teleostei</taxon>
        <taxon>Neoteleostei</taxon>
        <taxon>Acanthomorphata</taxon>
        <taxon>Ovalentaria</taxon>
        <taxon>Atherinomorphae</taxon>
        <taxon>Cyprinodontiformes</taxon>
        <taxon>Nothobranchiidae</taxon>
        <taxon>Nothobranchius</taxon>
    </lineage>
</organism>
<feature type="transmembrane region" description="Helical" evidence="1">
    <location>
        <begin position="183"/>
        <end position="209"/>
    </location>
</feature>
<keyword evidence="1" id="KW-0812">Transmembrane</keyword>
<protein>
    <submittedName>
        <fullName evidence="2">Si:ch211-132e22.4</fullName>
    </submittedName>
</protein>
<proteinExistence type="predicted"/>
<keyword evidence="3" id="KW-1185">Reference proteome</keyword>